<keyword evidence="8" id="KW-1185">Reference proteome</keyword>
<dbReference type="InterPro" id="IPR036388">
    <property type="entry name" value="WH-like_DNA-bd_sf"/>
</dbReference>
<proteinExistence type="inferred from homology"/>
<organism evidence="7 8">
    <name type="scientific">Dyadobacter endophyticus</name>
    <dbReference type="NCBI Taxonomy" id="1749036"/>
    <lineage>
        <taxon>Bacteria</taxon>
        <taxon>Pseudomonadati</taxon>
        <taxon>Bacteroidota</taxon>
        <taxon>Cytophagia</taxon>
        <taxon>Cytophagales</taxon>
        <taxon>Spirosomataceae</taxon>
        <taxon>Dyadobacter</taxon>
    </lineage>
</organism>
<evidence type="ECO:0000313" key="7">
    <source>
        <dbReference type="EMBL" id="GGH26142.1"/>
    </source>
</evidence>
<dbReference type="SUPFAM" id="SSF88946">
    <property type="entry name" value="Sigma2 domain of RNA polymerase sigma factors"/>
    <property type="match status" value="1"/>
</dbReference>
<dbReference type="InterPro" id="IPR013249">
    <property type="entry name" value="RNA_pol_sigma70_r4_t2"/>
</dbReference>
<reference evidence="8" key="1">
    <citation type="journal article" date="2019" name="Int. J. Syst. Evol. Microbiol.">
        <title>The Global Catalogue of Microorganisms (GCM) 10K type strain sequencing project: providing services to taxonomists for standard genome sequencing and annotation.</title>
        <authorList>
            <consortium name="The Broad Institute Genomics Platform"/>
            <consortium name="The Broad Institute Genome Sequencing Center for Infectious Disease"/>
            <person name="Wu L."/>
            <person name="Ma J."/>
        </authorList>
    </citation>
    <scope>NUCLEOTIDE SEQUENCE [LARGE SCALE GENOMIC DNA]</scope>
    <source>
        <strain evidence="8">CGMCC 1.15288</strain>
    </source>
</reference>
<dbReference type="Pfam" id="PF08281">
    <property type="entry name" value="Sigma70_r4_2"/>
    <property type="match status" value="1"/>
</dbReference>
<dbReference type="InterPro" id="IPR013325">
    <property type="entry name" value="RNA_pol_sigma_r2"/>
</dbReference>
<comment type="caution">
    <text evidence="7">The sequence shown here is derived from an EMBL/GenBank/DDBJ whole genome shotgun (WGS) entry which is preliminary data.</text>
</comment>
<keyword evidence="4" id="KW-0804">Transcription</keyword>
<dbReference type="CDD" id="cd06171">
    <property type="entry name" value="Sigma70_r4"/>
    <property type="match status" value="1"/>
</dbReference>
<keyword evidence="3" id="KW-0731">Sigma factor</keyword>
<evidence type="ECO:0000256" key="2">
    <source>
        <dbReference type="ARBA" id="ARBA00023015"/>
    </source>
</evidence>
<evidence type="ECO:0000259" key="6">
    <source>
        <dbReference type="Pfam" id="PF08281"/>
    </source>
</evidence>
<dbReference type="Pfam" id="PF04542">
    <property type="entry name" value="Sigma70_r2"/>
    <property type="match status" value="1"/>
</dbReference>
<dbReference type="Gene3D" id="1.10.10.10">
    <property type="entry name" value="Winged helix-like DNA-binding domain superfamily/Winged helix DNA-binding domain"/>
    <property type="match status" value="1"/>
</dbReference>
<dbReference type="InterPro" id="IPR014284">
    <property type="entry name" value="RNA_pol_sigma-70_dom"/>
</dbReference>
<evidence type="ECO:0000313" key="8">
    <source>
        <dbReference type="Proteomes" id="UP000600214"/>
    </source>
</evidence>
<evidence type="ECO:0000259" key="5">
    <source>
        <dbReference type="Pfam" id="PF04542"/>
    </source>
</evidence>
<feature type="domain" description="RNA polymerase sigma factor 70 region 4 type 2" evidence="6">
    <location>
        <begin position="112"/>
        <end position="163"/>
    </location>
</feature>
<evidence type="ECO:0008006" key="9">
    <source>
        <dbReference type="Google" id="ProtNLM"/>
    </source>
</evidence>
<dbReference type="PANTHER" id="PTHR43133:SF46">
    <property type="entry name" value="RNA POLYMERASE SIGMA-70 FACTOR ECF SUBFAMILY"/>
    <property type="match status" value="1"/>
</dbReference>
<dbReference type="NCBIfam" id="TIGR02937">
    <property type="entry name" value="sigma70-ECF"/>
    <property type="match status" value="1"/>
</dbReference>
<dbReference type="PANTHER" id="PTHR43133">
    <property type="entry name" value="RNA POLYMERASE ECF-TYPE SIGMA FACTO"/>
    <property type="match status" value="1"/>
</dbReference>
<evidence type="ECO:0000256" key="4">
    <source>
        <dbReference type="ARBA" id="ARBA00023163"/>
    </source>
</evidence>
<dbReference type="InterPro" id="IPR013324">
    <property type="entry name" value="RNA_pol_sigma_r3/r4-like"/>
</dbReference>
<dbReference type="InterPro" id="IPR007627">
    <property type="entry name" value="RNA_pol_sigma70_r2"/>
</dbReference>
<protein>
    <recommendedName>
        <fullName evidence="9">Sigma-70 family RNA polymerase sigma factor</fullName>
    </recommendedName>
</protein>
<name>A0ABQ1YHG1_9BACT</name>
<feature type="domain" description="RNA polymerase sigma-70 region 2" evidence="5">
    <location>
        <begin position="13"/>
        <end position="79"/>
    </location>
</feature>
<dbReference type="Proteomes" id="UP000600214">
    <property type="component" value="Unassembled WGS sequence"/>
</dbReference>
<dbReference type="EMBL" id="BMIA01000001">
    <property type="protein sequence ID" value="GGH26142.1"/>
    <property type="molecule type" value="Genomic_DNA"/>
</dbReference>
<evidence type="ECO:0000256" key="3">
    <source>
        <dbReference type="ARBA" id="ARBA00023082"/>
    </source>
</evidence>
<accession>A0ABQ1YHG1</accession>
<sequence length="464" mass="52068">MYNMSDSFWETTYRQNIAKMIGVCCRYTQNRQTAEDLAHDAFLVAIDKVSSFENKGPFEAWLRRIVVNVALQYLREQKRQEKWEEAHAYHTIANELQEENPANDQRGFSEAELLEVIGQLPEHHRLVFNLYVVDNFTHAQIATRLGISEGTSKSHLARARKKIRELLKDKLRKDKERKRAFAWLMFSYPFRHVDHLVAGKLRNLAIRPQRRLSIANTNSGVPGFKPSGISYGAYMKTGLMTIATAVFLAGGSNVSDQANSRNIVVIKRPTTDSAHDRLPDRLLFSASKAATISDNPVIVEKTKHSEPMKNLSTLGGLIVASLALDTANLTTDLPVVFKNHPLTVGYELVAKPESVGLVVKQNADLTSGSFYASQLLWSGKDGKLYFLGDHVKVDVNRNKFAGSGKFTFLDKVHYLVVDGVAMKQNETIRLQEKKYNLVSLNDSDGARKYGENGKLGVLEITLAE</sequence>
<dbReference type="Gene3D" id="1.10.1740.10">
    <property type="match status" value="1"/>
</dbReference>
<comment type="similarity">
    <text evidence="1">Belongs to the sigma-70 factor family. ECF subfamily.</text>
</comment>
<dbReference type="SUPFAM" id="SSF88659">
    <property type="entry name" value="Sigma3 and sigma4 domains of RNA polymerase sigma factors"/>
    <property type="match status" value="1"/>
</dbReference>
<keyword evidence="2" id="KW-0805">Transcription regulation</keyword>
<dbReference type="InterPro" id="IPR039425">
    <property type="entry name" value="RNA_pol_sigma-70-like"/>
</dbReference>
<evidence type="ECO:0000256" key="1">
    <source>
        <dbReference type="ARBA" id="ARBA00010641"/>
    </source>
</evidence>
<gene>
    <name evidence="7" type="ORF">GCM10007423_10930</name>
</gene>